<feature type="region of interest" description="Disordered" evidence="4">
    <location>
        <begin position="1"/>
        <end position="30"/>
    </location>
</feature>
<dbReference type="SUPFAM" id="SSF53448">
    <property type="entry name" value="Nucleotide-diphospho-sugar transferases"/>
    <property type="match status" value="1"/>
</dbReference>
<evidence type="ECO:0000256" key="3">
    <source>
        <dbReference type="ARBA" id="ARBA00022679"/>
    </source>
</evidence>
<evidence type="ECO:0000256" key="5">
    <source>
        <dbReference type="SAM" id="Phobius"/>
    </source>
</evidence>
<feature type="domain" description="Glycosyltransferase 2-like" evidence="6">
    <location>
        <begin position="46"/>
        <end position="111"/>
    </location>
</feature>
<protein>
    <submittedName>
        <fullName evidence="8">Glycosyltransferase family 2 protein</fullName>
    </submittedName>
</protein>
<evidence type="ECO:0000256" key="4">
    <source>
        <dbReference type="SAM" id="MobiDB-lite"/>
    </source>
</evidence>
<dbReference type="KEGG" id="erz:ER308_12540"/>
<gene>
    <name evidence="8" type="ORF">ER308_12540</name>
</gene>
<evidence type="ECO:0000256" key="1">
    <source>
        <dbReference type="ARBA" id="ARBA00006739"/>
    </source>
</evidence>
<dbReference type="InterPro" id="IPR029044">
    <property type="entry name" value="Nucleotide-diphossugar_trans"/>
</dbReference>
<dbReference type="PANTHER" id="PTHR43630">
    <property type="entry name" value="POLY-BETA-1,6-N-ACETYL-D-GLUCOSAMINE SYNTHASE"/>
    <property type="match status" value="1"/>
</dbReference>
<proteinExistence type="inferred from homology"/>
<keyword evidence="3 8" id="KW-0808">Transferase</keyword>
<dbReference type="Pfam" id="PF13632">
    <property type="entry name" value="Glyco_trans_2_3"/>
    <property type="match status" value="1"/>
</dbReference>
<dbReference type="GO" id="GO:0016757">
    <property type="term" value="F:glycosyltransferase activity"/>
    <property type="evidence" value="ECO:0007669"/>
    <property type="project" value="UniProtKB-KW"/>
</dbReference>
<dbReference type="Proteomes" id="UP000291469">
    <property type="component" value="Chromosome"/>
</dbReference>
<sequence>MTAVLAPSAADLDPGTVRLDPPDTRPAPVSDRLAAPTLSRPSLVALVPAHNEAEGITSSIAALQPQVDRLVVVADNCTDDTERLAVAQGAEVFATVGNTAKKAGALNQALRLRFRRTAERRRQEERVAPERVAVERRVRDRRAASSATSDACDYVLVQDADSLLDPWWVELARRTMEEDPGLGGVGGVFRGSDDPGFVCMLQRNEYARYARDVARLKGRALVLTGTASMFSRKVLNEVVDGRERGVLPYGSGEVYDTKVLTEDNELSLAIMHLGYRIKSPKDCTLVTEVMPTWRELYGQRLRWKRGAIENLVDYGMTRVTFRYWLRQVVTLLGITVTALYLGAIVWVLVMEGSLTLYPIWLAVTGIFIAERVITVRARGPQQMLLASVLLVEMVFDVFLQGVHLRAYVDSLLRTEKRW</sequence>
<dbReference type="EMBL" id="CP036402">
    <property type="protein sequence ID" value="QBI20310.1"/>
    <property type="molecule type" value="Genomic_DNA"/>
</dbReference>
<keyword evidence="5" id="KW-0812">Transmembrane</keyword>
<reference evidence="8 9" key="1">
    <citation type="submission" date="2019-01" db="EMBL/GenBank/DDBJ databases">
        <title>Egibacter rhizosphaerae EGI 80759T.</title>
        <authorList>
            <person name="Chen D.-D."/>
            <person name="Tian Y."/>
            <person name="Jiao J.-Y."/>
            <person name="Zhang X.-T."/>
            <person name="Zhang Y.-G."/>
            <person name="Zhang Y."/>
            <person name="Xiao M."/>
            <person name="Shu W.-S."/>
            <person name="Li W.-J."/>
        </authorList>
    </citation>
    <scope>NUCLEOTIDE SEQUENCE [LARGE SCALE GENOMIC DNA]</scope>
    <source>
        <strain evidence="8 9">EGI 80759</strain>
    </source>
</reference>
<dbReference type="AlphaFoldDB" id="A0A411YGE5"/>
<keyword evidence="9" id="KW-1185">Reference proteome</keyword>
<evidence type="ECO:0000256" key="2">
    <source>
        <dbReference type="ARBA" id="ARBA00022676"/>
    </source>
</evidence>
<dbReference type="PANTHER" id="PTHR43630:SF1">
    <property type="entry name" value="POLY-BETA-1,6-N-ACETYL-D-GLUCOSAMINE SYNTHASE"/>
    <property type="match status" value="1"/>
</dbReference>
<keyword evidence="5" id="KW-1133">Transmembrane helix</keyword>
<dbReference type="OrthoDB" id="9797391at2"/>
<evidence type="ECO:0000313" key="8">
    <source>
        <dbReference type="EMBL" id="QBI20310.1"/>
    </source>
</evidence>
<dbReference type="RefSeq" id="WP_131155307.1">
    <property type="nucleotide sequence ID" value="NZ_CP036402.1"/>
</dbReference>
<keyword evidence="2" id="KW-0328">Glycosyltransferase</keyword>
<dbReference type="CDD" id="cd06423">
    <property type="entry name" value="CESA_like"/>
    <property type="match status" value="1"/>
</dbReference>
<evidence type="ECO:0000259" key="7">
    <source>
        <dbReference type="Pfam" id="PF13632"/>
    </source>
</evidence>
<dbReference type="InterPro" id="IPR001173">
    <property type="entry name" value="Glyco_trans_2-like"/>
</dbReference>
<dbReference type="Gene3D" id="3.90.550.10">
    <property type="entry name" value="Spore Coat Polysaccharide Biosynthesis Protein SpsA, Chain A"/>
    <property type="match status" value="2"/>
</dbReference>
<evidence type="ECO:0000313" key="9">
    <source>
        <dbReference type="Proteomes" id="UP000291469"/>
    </source>
</evidence>
<name>A0A411YGE5_9ACTN</name>
<keyword evidence="5" id="KW-0472">Membrane</keyword>
<dbReference type="Pfam" id="PF00535">
    <property type="entry name" value="Glycos_transf_2"/>
    <property type="match status" value="1"/>
</dbReference>
<accession>A0A411YGE5</accession>
<organism evidence="8 9">
    <name type="scientific">Egibacter rhizosphaerae</name>
    <dbReference type="NCBI Taxonomy" id="1670831"/>
    <lineage>
        <taxon>Bacteria</taxon>
        <taxon>Bacillati</taxon>
        <taxon>Actinomycetota</taxon>
        <taxon>Nitriliruptoria</taxon>
        <taxon>Egibacterales</taxon>
        <taxon>Egibacteraceae</taxon>
        <taxon>Egibacter</taxon>
    </lineage>
</organism>
<feature type="transmembrane region" description="Helical" evidence="5">
    <location>
        <begin position="355"/>
        <end position="373"/>
    </location>
</feature>
<feature type="domain" description="Glycosyltransferase 2-like" evidence="7">
    <location>
        <begin position="154"/>
        <end position="361"/>
    </location>
</feature>
<comment type="similarity">
    <text evidence="1">Belongs to the glycosyltransferase 2 family.</text>
</comment>
<feature type="transmembrane region" description="Helical" evidence="5">
    <location>
        <begin position="328"/>
        <end position="349"/>
    </location>
</feature>
<evidence type="ECO:0000259" key="6">
    <source>
        <dbReference type="Pfam" id="PF00535"/>
    </source>
</evidence>